<gene>
    <name evidence="2" type="ORF">T05_8153</name>
    <name evidence="1" type="ORF">T05_9885</name>
</gene>
<dbReference type="EMBL" id="JYDJ01002447">
    <property type="protein sequence ID" value="KRX30461.1"/>
    <property type="molecule type" value="Genomic_DNA"/>
</dbReference>
<proteinExistence type="predicted"/>
<reference evidence="1 3" key="1">
    <citation type="submission" date="2015-01" db="EMBL/GenBank/DDBJ databases">
        <title>Evolution of Trichinella species and genotypes.</title>
        <authorList>
            <person name="Korhonen P.K."/>
            <person name="Edoardo P."/>
            <person name="Giuseppe L.R."/>
            <person name="Gasser R.B."/>
        </authorList>
    </citation>
    <scope>NUCLEOTIDE SEQUENCE [LARGE SCALE GENOMIC DNA]</scope>
    <source>
        <strain evidence="1">ISS417</strain>
    </source>
</reference>
<evidence type="ECO:0000313" key="2">
    <source>
        <dbReference type="EMBL" id="KRX31862.1"/>
    </source>
</evidence>
<dbReference type="EMBL" id="JYDJ01001520">
    <property type="protein sequence ID" value="KRX31862.1"/>
    <property type="molecule type" value="Genomic_DNA"/>
</dbReference>
<accession>A0A0V0SUQ4</accession>
<name>A0A0V0SUQ4_9BILA</name>
<evidence type="ECO:0000313" key="3">
    <source>
        <dbReference type="Proteomes" id="UP000055048"/>
    </source>
</evidence>
<keyword evidence="3" id="KW-1185">Reference proteome</keyword>
<sequence>MNKREDDIVISISISRKLNNMTLPWEERAWF</sequence>
<dbReference type="AlphaFoldDB" id="A0A0V0SUQ4"/>
<evidence type="ECO:0000313" key="1">
    <source>
        <dbReference type="EMBL" id="KRX30461.1"/>
    </source>
</evidence>
<dbReference type="Proteomes" id="UP000055048">
    <property type="component" value="Unassembled WGS sequence"/>
</dbReference>
<comment type="caution">
    <text evidence="1">The sequence shown here is derived from an EMBL/GenBank/DDBJ whole genome shotgun (WGS) entry which is preliminary data.</text>
</comment>
<organism evidence="1 3">
    <name type="scientific">Trichinella murrelli</name>
    <dbReference type="NCBI Taxonomy" id="144512"/>
    <lineage>
        <taxon>Eukaryota</taxon>
        <taxon>Metazoa</taxon>
        <taxon>Ecdysozoa</taxon>
        <taxon>Nematoda</taxon>
        <taxon>Enoplea</taxon>
        <taxon>Dorylaimia</taxon>
        <taxon>Trichinellida</taxon>
        <taxon>Trichinellidae</taxon>
        <taxon>Trichinella</taxon>
    </lineage>
</organism>
<protein>
    <submittedName>
        <fullName evidence="1">Uncharacterized protein</fullName>
    </submittedName>
</protein>